<organism evidence="2 3">
    <name type="scientific">Pleurodeles waltl</name>
    <name type="common">Iberian ribbed newt</name>
    <dbReference type="NCBI Taxonomy" id="8319"/>
    <lineage>
        <taxon>Eukaryota</taxon>
        <taxon>Metazoa</taxon>
        <taxon>Chordata</taxon>
        <taxon>Craniata</taxon>
        <taxon>Vertebrata</taxon>
        <taxon>Euteleostomi</taxon>
        <taxon>Amphibia</taxon>
        <taxon>Batrachia</taxon>
        <taxon>Caudata</taxon>
        <taxon>Salamandroidea</taxon>
        <taxon>Salamandridae</taxon>
        <taxon>Pleurodelinae</taxon>
        <taxon>Pleurodeles</taxon>
    </lineage>
</organism>
<dbReference type="AlphaFoldDB" id="A0AAV7N6J0"/>
<feature type="transmembrane region" description="Helical" evidence="1">
    <location>
        <begin position="12"/>
        <end position="31"/>
    </location>
</feature>
<keyword evidence="1" id="KW-1133">Transmembrane helix</keyword>
<accession>A0AAV7N6J0</accession>
<keyword evidence="1" id="KW-0812">Transmembrane</keyword>
<keyword evidence="3" id="KW-1185">Reference proteome</keyword>
<gene>
    <name evidence="2" type="ORF">NDU88_006193</name>
</gene>
<sequence length="157" mass="17202">MRRWCLLLPFGPFNANVILPGVVFQVFCMFLQVDLLASEPKDLLLELFDILIVTCALIFQVGNPLPYSANDATNLLAVGGQLFLDRMDILTQRGEESLQKGTGHSGLLFAVIRCMLGNRLRTALPSHSPCRFGEHVPQVAISLTPEHGQVLGSEAIS</sequence>
<dbReference type="Proteomes" id="UP001066276">
    <property type="component" value="Chromosome 9"/>
</dbReference>
<evidence type="ECO:0000313" key="3">
    <source>
        <dbReference type="Proteomes" id="UP001066276"/>
    </source>
</evidence>
<comment type="caution">
    <text evidence="2">The sequence shown here is derived from an EMBL/GenBank/DDBJ whole genome shotgun (WGS) entry which is preliminary data.</text>
</comment>
<proteinExistence type="predicted"/>
<dbReference type="EMBL" id="JANPWB010000013">
    <property type="protein sequence ID" value="KAJ1108823.1"/>
    <property type="molecule type" value="Genomic_DNA"/>
</dbReference>
<evidence type="ECO:0000256" key="1">
    <source>
        <dbReference type="SAM" id="Phobius"/>
    </source>
</evidence>
<keyword evidence="1" id="KW-0472">Membrane</keyword>
<reference evidence="2" key="1">
    <citation type="journal article" date="2022" name="bioRxiv">
        <title>Sequencing and chromosome-scale assembly of the giantPleurodeles waltlgenome.</title>
        <authorList>
            <person name="Brown T."/>
            <person name="Elewa A."/>
            <person name="Iarovenko S."/>
            <person name="Subramanian E."/>
            <person name="Araus A.J."/>
            <person name="Petzold A."/>
            <person name="Susuki M."/>
            <person name="Suzuki K.-i.T."/>
            <person name="Hayashi T."/>
            <person name="Toyoda A."/>
            <person name="Oliveira C."/>
            <person name="Osipova E."/>
            <person name="Leigh N.D."/>
            <person name="Simon A."/>
            <person name="Yun M.H."/>
        </authorList>
    </citation>
    <scope>NUCLEOTIDE SEQUENCE</scope>
    <source>
        <strain evidence="2">20211129_DDA</strain>
        <tissue evidence="2">Liver</tissue>
    </source>
</reference>
<name>A0AAV7N6J0_PLEWA</name>
<protein>
    <submittedName>
        <fullName evidence="2">Uncharacterized protein</fullName>
    </submittedName>
</protein>
<evidence type="ECO:0000313" key="2">
    <source>
        <dbReference type="EMBL" id="KAJ1108823.1"/>
    </source>
</evidence>